<dbReference type="InterPro" id="IPR009003">
    <property type="entry name" value="Peptidase_S1_PA"/>
</dbReference>
<dbReference type="Pfam" id="PF16030">
    <property type="entry name" value="GD_N"/>
    <property type="match status" value="1"/>
</dbReference>
<accession>A0A6J1LAL7</accession>
<dbReference type="AlphaFoldDB" id="A0A6J1LAL7"/>
<dbReference type="PROSITE" id="PS50240">
    <property type="entry name" value="TRYPSIN_DOM"/>
    <property type="match status" value="1"/>
</dbReference>
<gene>
    <name evidence="5" type="primary">LOC111592352</name>
</gene>
<dbReference type="FunFam" id="2.40.10.10:FF:000068">
    <property type="entry name" value="transmembrane protease serine 2"/>
    <property type="match status" value="1"/>
</dbReference>
<dbReference type="Proteomes" id="UP000504633">
    <property type="component" value="Unplaced"/>
</dbReference>
<evidence type="ECO:0000256" key="2">
    <source>
        <dbReference type="SAM" id="SignalP"/>
    </source>
</evidence>
<dbReference type="CDD" id="cd00190">
    <property type="entry name" value="Tryp_SPc"/>
    <property type="match status" value="1"/>
</dbReference>
<sequence>MKMHFTTILLICIEQFTKALAQGMPVSPCPKVFQYRFDGSEWFGLAAIRNPDVQALQIRITLSMRGKPTTNYLGEIELLTRGRFTSNAPVLYKIRFPKHHFPPKLVLISANNQVICIGSGDHSIFMTQIQLEHTRKLTFVPESNSSGLMMPPAVEGDFGMVVGKELPGNHKPLPPIQFKKKKFHTPGEVCGRVDETLDFRLPKRRQRKMVSSPTAEPHELNHTLRFEAEQSGQLPVFDSDYDDAVDEDEDEDEDDSIVLVDGQNDATGNAMLPSLTRGAWPWLAAIYVNNQTSLNYQCGGTLVSARVVISSAHCFQMFNQRYTANEVLVFLGRHNLKNWNEDGSLAAPVDGIYIHSDYNGQLSNYDADIAVILLKNEVRFNTFIQPVCLWSGSSKMEYIVGEHGIVIGWSFDRSTNETANSKSPASTAESKSIPIVVKAPIVANADCFKANEHFRSLSSNRTFCAGFLLGGHRVNGRKELERRGAGTGISGAGLMILKNNRWMLRGTVSAALPSEKSPSGASAQCCISQYIIYADVAKFIDWIMAFVI</sequence>
<dbReference type="Pfam" id="PF00089">
    <property type="entry name" value="Trypsin"/>
    <property type="match status" value="1"/>
</dbReference>
<evidence type="ECO:0000259" key="3">
    <source>
        <dbReference type="PROSITE" id="PS50240"/>
    </source>
</evidence>
<evidence type="ECO:0000313" key="5">
    <source>
        <dbReference type="RefSeq" id="XP_023160277.2"/>
    </source>
</evidence>
<dbReference type="PANTHER" id="PTHR24260">
    <property type="match status" value="1"/>
</dbReference>
<dbReference type="InterPro" id="IPR001254">
    <property type="entry name" value="Trypsin_dom"/>
</dbReference>
<proteinExistence type="predicted"/>
<dbReference type="OrthoDB" id="238681at2759"/>
<dbReference type="RefSeq" id="XP_023160277.2">
    <property type="nucleotide sequence ID" value="XM_023304509.2"/>
</dbReference>
<keyword evidence="1" id="KW-1015">Disulfide bond</keyword>
<dbReference type="GeneID" id="111592352"/>
<dbReference type="PANTHER" id="PTHR24260:SF143">
    <property type="entry name" value="SERINE PROTEASE GD-LIKE PROTEIN"/>
    <property type="match status" value="1"/>
</dbReference>
<dbReference type="OMA" id="FIDWIMA"/>
<organism evidence="4 5">
    <name type="scientific">Drosophila hydei</name>
    <name type="common">Fruit fly</name>
    <dbReference type="NCBI Taxonomy" id="7224"/>
    <lineage>
        <taxon>Eukaryota</taxon>
        <taxon>Metazoa</taxon>
        <taxon>Ecdysozoa</taxon>
        <taxon>Arthropoda</taxon>
        <taxon>Hexapoda</taxon>
        <taxon>Insecta</taxon>
        <taxon>Pterygota</taxon>
        <taxon>Neoptera</taxon>
        <taxon>Endopterygota</taxon>
        <taxon>Diptera</taxon>
        <taxon>Brachycera</taxon>
        <taxon>Muscomorpha</taxon>
        <taxon>Ephydroidea</taxon>
        <taxon>Drosophilidae</taxon>
        <taxon>Drosophila</taxon>
    </lineage>
</organism>
<keyword evidence="4" id="KW-1185">Reference proteome</keyword>
<feature type="chain" id="PRO_5027102064" evidence="2">
    <location>
        <begin position="22"/>
        <end position="548"/>
    </location>
</feature>
<dbReference type="SUPFAM" id="SSF50494">
    <property type="entry name" value="Trypsin-like serine proteases"/>
    <property type="match status" value="1"/>
</dbReference>
<dbReference type="SMART" id="SM00020">
    <property type="entry name" value="Tryp_SPc"/>
    <property type="match status" value="1"/>
</dbReference>
<keyword evidence="5" id="KW-0645">Protease</keyword>
<keyword evidence="2" id="KW-0732">Signal</keyword>
<dbReference type="InterPro" id="IPR043504">
    <property type="entry name" value="Peptidase_S1_PA_chymotrypsin"/>
</dbReference>
<feature type="signal peptide" evidence="2">
    <location>
        <begin position="1"/>
        <end position="21"/>
    </location>
</feature>
<dbReference type="GO" id="GO:0004252">
    <property type="term" value="F:serine-type endopeptidase activity"/>
    <property type="evidence" value="ECO:0007669"/>
    <property type="project" value="InterPro"/>
</dbReference>
<dbReference type="GO" id="GO:0006508">
    <property type="term" value="P:proteolysis"/>
    <property type="evidence" value="ECO:0007669"/>
    <property type="project" value="UniProtKB-KW"/>
</dbReference>
<dbReference type="Gene3D" id="2.40.10.10">
    <property type="entry name" value="Trypsin-like serine proteases"/>
    <property type="match status" value="1"/>
</dbReference>
<evidence type="ECO:0000313" key="4">
    <source>
        <dbReference type="Proteomes" id="UP000504633"/>
    </source>
</evidence>
<reference evidence="5" key="1">
    <citation type="submission" date="2025-08" db="UniProtKB">
        <authorList>
            <consortium name="RefSeq"/>
        </authorList>
    </citation>
    <scope>IDENTIFICATION</scope>
    <source>
        <strain evidence="5">15085-1641.00</strain>
        <tissue evidence="5">Whole body</tissue>
    </source>
</reference>
<dbReference type="InterPro" id="IPR051333">
    <property type="entry name" value="CLIP_Serine_Protease"/>
</dbReference>
<feature type="domain" description="Peptidase S1" evidence="3">
    <location>
        <begin position="259"/>
        <end position="548"/>
    </location>
</feature>
<name>A0A6J1LAL7_DROHY</name>
<evidence type="ECO:0000256" key="1">
    <source>
        <dbReference type="ARBA" id="ARBA00023157"/>
    </source>
</evidence>
<dbReference type="InterPro" id="IPR031986">
    <property type="entry name" value="GD_N"/>
</dbReference>
<protein>
    <submittedName>
        <fullName evidence="5">Serine protease gd</fullName>
    </submittedName>
</protein>
<dbReference type="KEGG" id="dhe:111592352"/>
<keyword evidence="5" id="KW-0378">Hydrolase</keyword>